<dbReference type="EMBL" id="AYYP01000072">
    <property type="protein sequence ID" value="KRM62907.1"/>
    <property type="molecule type" value="Genomic_DNA"/>
</dbReference>
<accession>A0A0R2AF09</accession>
<gene>
    <name evidence="1" type="ORF">FC14_GL001146</name>
</gene>
<protein>
    <submittedName>
        <fullName evidence="1">Uncharacterized protein</fullName>
    </submittedName>
</protein>
<reference evidence="1 2" key="1">
    <citation type="journal article" date="2015" name="Genome Announc.">
        <title>Expanding the biotechnology potential of lactobacilli through comparative genomics of 213 strains and associated genera.</title>
        <authorList>
            <person name="Sun Z."/>
            <person name="Harris H.M."/>
            <person name="McCann A."/>
            <person name="Guo C."/>
            <person name="Argimon S."/>
            <person name="Zhang W."/>
            <person name="Yang X."/>
            <person name="Jeffery I.B."/>
            <person name="Cooney J.C."/>
            <person name="Kagawa T.F."/>
            <person name="Liu W."/>
            <person name="Song Y."/>
            <person name="Salvetti E."/>
            <person name="Wrobel A."/>
            <person name="Rasinkangas P."/>
            <person name="Parkhill J."/>
            <person name="Rea M.C."/>
            <person name="O'Sullivan O."/>
            <person name="Ritari J."/>
            <person name="Douillard F.P."/>
            <person name="Paul Ross R."/>
            <person name="Yang R."/>
            <person name="Briner A.E."/>
            <person name="Felis G.E."/>
            <person name="de Vos W.M."/>
            <person name="Barrangou R."/>
            <person name="Klaenhammer T.R."/>
            <person name="Caufield P.W."/>
            <person name="Cui Y."/>
            <person name="Zhang H."/>
            <person name="O'Toole P.W."/>
        </authorList>
    </citation>
    <scope>NUCLEOTIDE SEQUENCE [LARGE SCALE GENOMIC DNA]</scope>
    <source>
        <strain evidence="1 2">DSM 20509</strain>
    </source>
</reference>
<dbReference type="RefSeq" id="WP_235804542.1">
    <property type="nucleotide sequence ID" value="NZ_AYYP01000072.1"/>
</dbReference>
<dbReference type="PATRIC" id="fig|1423718.3.peg.1204"/>
<proteinExistence type="predicted"/>
<name>A0A0R2AF09_9LACO</name>
<dbReference type="AlphaFoldDB" id="A0A0R2AF09"/>
<evidence type="ECO:0000313" key="1">
    <source>
        <dbReference type="EMBL" id="KRM62907.1"/>
    </source>
</evidence>
<evidence type="ECO:0000313" key="2">
    <source>
        <dbReference type="Proteomes" id="UP000051008"/>
    </source>
</evidence>
<dbReference type="Proteomes" id="UP000051008">
    <property type="component" value="Unassembled WGS sequence"/>
</dbReference>
<keyword evidence="2" id="KW-1185">Reference proteome</keyword>
<organism evidence="1 2">
    <name type="scientific">Ligilactobacillus agilis DSM 20509</name>
    <dbReference type="NCBI Taxonomy" id="1423718"/>
    <lineage>
        <taxon>Bacteria</taxon>
        <taxon>Bacillati</taxon>
        <taxon>Bacillota</taxon>
        <taxon>Bacilli</taxon>
        <taxon>Lactobacillales</taxon>
        <taxon>Lactobacillaceae</taxon>
        <taxon>Ligilactobacillus</taxon>
    </lineage>
</organism>
<comment type="caution">
    <text evidence="1">The sequence shown here is derived from an EMBL/GenBank/DDBJ whole genome shotgun (WGS) entry which is preliminary data.</text>
</comment>
<sequence>MEEKNKNKKYRVGSVHYEYTAMEALKDDYTLEQNERIMKLNDKWVCYDFDKTDGYIYFDDLAKELIPPELTLADKKGLESIWKEKLK</sequence>